<sequence>MMTRDYDIDFVIPWVDGSDPAWLTEKANYSGSDMGIEDSIARYRDWGLLRYWFRGVEQFAPWVRKIHFVTWGHYPEWLNLDHPKLHLVKHEDYIPEEYLPTFSANTIELNFHRIEGLADRFVYFNDDMFLIRPTKAEDFFEKGLPKIPAIGTPLKVGYGDWFFMSIVDNAVINQHFDFHGVVKRHPLKWINPKYGLNVLRTLTVLPYPYFCGIMEFHLANPLTKKAYLEVWEKEEALLDSTCRNRVRSTFDVNQYLVKNWQLAKGEFMPGNPALGKAFQFRDTPMITLKDMATYIESGHGRMVCINDSAVIEKADQVIVGCQRIMKKLLPNKSAFEL</sequence>
<feature type="domain" description="Stealth protein CR1 conserved region 1" evidence="5">
    <location>
        <begin position="7"/>
        <end position="32"/>
    </location>
</feature>
<evidence type="ECO:0008006" key="8">
    <source>
        <dbReference type="Google" id="ProtNLM"/>
    </source>
</evidence>
<dbReference type="HOGENOM" id="CLU_043224_1_0_11"/>
<dbReference type="InterPro" id="IPR031358">
    <property type="entry name" value="Stealth_CR1"/>
</dbReference>
<dbReference type="Pfam" id="PF11380">
    <property type="entry name" value="Stealth_CR2"/>
    <property type="match status" value="1"/>
</dbReference>
<evidence type="ECO:0000256" key="1">
    <source>
        <dbReference type="ARBA" id="ARBA00007583"/>
    </source>
</evidence>
<name>C7N5S7_SLAHD</name>
<keyword evidence="3" id="KW-0270">Exopolysaccharide synthesis</keyword>
<comment type="similarity">
    <text evidence="1">Belongs to the stealth family.</text>
</comment>
<dbReference type="GO" id="GO:0000271">
    <property type="term" value="P:polysaccharide biosynthetic process"/>
    <property type="evidence" value="ECO:0007669"/>
    <property type="project" value="UniProtKB-KW"/>
</dbReference>
<dbReference type="RefSeq" id="WP_012798365.1">
    <property type="nucleotide sequence ID" value="NC_013165.1"/>
</dbReference>
<dbReference type="STRING" id="471855.Shel_12340"/>
<dbReference type="KEGG" id="shi:Shel_12340"/>
<accession>C7N5S7</accession>
<dbReference type="GO" id="GO:0016772">
    <property type="term" value="F:transferase activity, transferring phosphorus-containing groups"/>
    <property type="evidence" value="ECO:0007669"/>
    <property type="project" value="InterPro"/>
</dbReference>
<feature type="domain" description="Stealth protein CR2 conserved region 2" evidence="4">
    <location>
        <begin position="42"/>
        <end position="142"/>
    </location>
</feature>
<keyword evidence="2" id="KW-0808">Transferase</keyword>
<dbReference type="EMBL" id="CP001684">
    <property type="protein sequence ID" value="ACV22262.1"/>
    <property type="molecule type" value="Genomic_DNA"/>
</dbReference>
<evidence type="ECO:0000256" key="2">
    <source>
        <dbReference type="ARBA" id="ARBA00022679"/>
    </source>
</evidence>
<evidence type="ECO:0000313" key="7">
    <source>
        <dbReference type="Proteomes" id="UP000002026"/>
    </source>
</evidence>
<gene>
    <name evidence="6" type="ordered locus">Shel_12340</name>
</gene>
<dbReference type="eggNOG" id="COG0438">
    <property type="taxonomic scope" value="Bacteria"/>
</dbReference>
<dbReference type="InterPro" id="IPR021520">
    <property type="entry name" value="Stealth_CR2"/>
</dbReference>
<proteinExistence type="inferred from homology"/>
<dbReference type="AlphaFoldDB" id="C7N5S7"/>
<keyword evidence="7" id="KW-1185">Reference proteome</keyword>
<organism evidence="6 7">
    <name type="scientific">Slackia heliotrinireducens (strain ATCC 29202 / DSM 20476 / NCTC 11029 / RHS 1)</name>
    <name type="common">Peptococcus heliotrinreducens</name>
    <dbReference type="NCBI Taxonomy" id="471855"/>
    <lineage>
        <taxon>Bacteria</taxon>
        <taxon>Bacillati</taxon>
        <taxon>Actinomycetota</taxon>
        <taxon>Coriobacteriia</taxon>
        <taxon>Eggerthellales</taxon>
        <taxon>Eggerthellaceae</taxon>
        <taxon>Slackia</taxon>
    </lineage>
</organism>
<dbReference type="Pfam" id="PF17101">
    <property type="entry name" value="Stealth_CR1"/>
    <property type="match status" value="1"/>
</dbReference>
<dbReference type="Proteomes" id="UP000002026">
    <property type="component" value="Chromosome"/>
</dbReference>
<reference evidence="6 7" key="1">
    <citation type="journal article" date="2009" name="Stand. Genomic Sci.">
        <title>Complete genome sequence of Slackia heliotrinireducens type strain (RHS 1).</title>
        <authorList>
            <person name="Pukall R."/>
            <person name="Lapidus A."/>
            <person name="Nolan M."/>
            <person name="Copeland A."/>
            <person name="Glavina Del Rio T."/>
            <person name="Lucas S."/>
            <person name="Chen F."/>
            <person name="Tice H."/>
            <person name="Cheng J.F."/>
            <person name="Chertkov O."/>
            <person name="Bruce D."/>
            <person name="Goodwin L."/>
            <person name="Kuske C."/>
            <person name="Brettin T."/>
            <person name="Detter J.C."/>
            <person name="Han C."/>
            <person name="Pitluck S."/>
            <person name="Pati A."/>
            <person name="Mavrommatis K."/>
            <person name="Ivanova N."/>
            <person name="Ovchinnikova G."/>
            <person name="Chen A."/>
            <person name="Palaniappan K."/>
            <person name="Schneider S."/>
            <person name="Rohde M."/>
            <person name="Chain P."/>
            <person name="D'haeseleer P."/>
            <person name="Goker M."/>
            <person name="Bristow J."/>
            <person name="Eisen J.A."/>
            <person name="Markowitz V."/>
            <person name="Kyrpides N.C."/>
            <person name="Klenk H.P."/>
            <person name="Hugenholtz P."/>
        </authorList>
    </citation>
    <scope>NUCLEOTIDE SEQUENCE [LARGE SCALE GENOMIC DNA]</scope>
    <source>
        <strain evidence="7">ATCC 29202 / DSM 20476 / NCTC 11029 / RHS 1</strain>
    </source>
</reference>
<evidence type="ECO:0000256" key="3">
    <source>
        <dbReference type="ARBA" id="ARBA00023169"/>
    </source>
</evidence>
<evidence type="ECO:0000259" key="5">
    <source>
        <dbReference type="Pfam" id="PF17101"/>
    </source>
</evidence>
<protein>
    <recommendedName>
        <fullName evidence="8">Capsular polysaccharide phosphotransferase SacB</fullName>
    </recommendedName>
</protein>
<dbReference type="InterPro" id="IPR047141">
    <property type="entry name" value="Stealth"/>
</dbReference>
<evidence type="ECO:0000259" key="4">
    <source>
        <dbReference type="Pfam" id="PF11380"/>
    </source>
</evidence>
<dbReference type="PANTHER" id="PTHR24045">
    <property type="match status" value="1"/>
</dbReference>
<dbReference type="PANTHER" id="PTHR24045:SF0">
    <property type="entry name" value="N-ACETYLGLUCOSAMINE-1-PHOSPHOTRANSFERASE SUBUNITS ALPHA_BETA"/>
    <property type="match status" value="1"/>
</dbReference>
<evidence type="ECO:0000313" key="6">
    <source>
        <dbReference type="EMBL" id="ACV22262.1"/>
    </source>
</evidence>